<accession>A0A484KE00</accession>
<reference evidence="1 2" key="1">
    <citation type="submission" date="2018-04" db="EMBL/GenBank/DDBJ databases">
        <authorList>
            <person name="Vogel A."/>
        </authorList>
    </citation>
    <scope>NUCLEOTIDE SEQUENCE [LARGE SCALE GENOMIC DNA]</scope>
</reference>
<evidence type="ECO:0000313" key="1">
    <source>
        <dbReference type="EMBL" id="VFQ62725.1"/>
    </source>
</evidence>
<dbReference type="EMBL" id="OOIL02000231">
    <property type="protein sequence ID" value="VFQ62725.1"/>
    <property type="molecule type" value="Genomic_DNA"/>
</dbReference>
<name>A0A484KE00_9ASTE</name>
<proteinExistence type="predicted"/>
<dbReference type="Proteomes" id="UP000595140">
    <property type="component" value="Unassembled WGS sequence"/>
</dbReference>
<protein>
    <submittedName>
        <fullName evidence="1">Uncharacterized protein</fullName>
    </submittedName>
</protein>
<dbReference type="AlphaFoldDB" id="A0A484KE00"/>
<gene>
    <name evidence="1" type="ORF">CCAM_LOCUS4501</name>
</gene>
<organism evidence="1 2">
    <name type="scientific">Cuscuta campestris</name>
    <dbReference type="NCBI Taxonomy" id="132261"/>
    <lineage>
        <taxon>Eukaryota</taxon>
        <taxon>Viridiplantae</taxon>
        <taxon>Streptophyta</taxon>
        <taxon>Embryophyta</taxon>
        <taxon>Tracheophyta</taxon>
        <taxon>Spermatophyta</taxon>
        <taxon>Magnoliopsida</taxon>
        <taxon>eudicotyledons</taxon>
        <taxon>Gunneridae</taxon>
        <taxon>Pentapetalae</taxon>
        <taxon>asterids</taxon>
        <taxon>lamiids</taxon>
        <taxon>Solanales</taxon>
        <taxon>Convolvulaceae</taxon>
        <taxon>Cuscuteae</taxon>
        <taxon>Cuscuta</taxon>
        <taxon>Cuscuta subgen. Grammica</taxon>
        <taxon>Cuscuta sect. Cleistogrammica</taxon>
    </lineage>
</organism>
<evidence type="ECO:0000313" key="2">
    <source>
        <dbReference type="Proteomes" id="UP000595140"/>
    </source>
</evidence>
<keyword evidence="2" id="KW-1185">Reference proteome</keyword>
<sequence length="106" mass="11993">MGMLLIFYGVAFDGLLKDLSSFCLHPHLFLRLLWSSEVGNNFIIASRLLTIPRAVAEPEFSPMSTIGRFEHASFGRSFHKDNVTLPDADVGRIWNWGKTRGQRSLI</sequence>